<gene>
    <name evidence="1" type="ORF">LITE_LOCUS37036</name>
</gene>
<keyword evidence="2" id="KW-1185">Reference proteome</keyword>
<reference evidence="1" key="1">
    <citation type="submission" date="2022-08" db="EMBL/GenBank/DDBJ databases">
        <authorList>
            <person name="Gutierrez-Valencia J."/>
        </authorList>
    </citation>
    <scope>NUCLEOTIDE SEQUENCE</scope>
</reference>
<evidence type="ECO:0000313" key="2">
    <source>
        <dbReference type="Proteomes" id="UP001154282"/>
    </source>
</evidence>
<organism evidence="1 2">
    <name type="scientific">Linum tenue</name>
    <dbReference type="NCBI Taxonomy" id="586396"/>
    <lineage>
        <taxon>Eukaryota</taxon>
        <taxon>Viridiplantae</taxon>
        <taxon>Streptophyta</taxon>
        <taxon>Embryophyta</taxon>
        <taxon>Tracheophyta</taxon>
        <taxon>Spermatophyta</taxon>
        <taxon>Magnoliopsida</taxon>
        <taxon>eudicotyledons</taxon>
        <taxon>Gunneridae</taxon>
        <taxon>Pentapetalae</taxon>
        <taxon>rosids</taxon>
        <taxon>fabids</taxon>
        <taxon>Malpighiales</taxon>
        <taxon>Linaceae</taxon>
        <taxon>Linum</taxon>
    </lineage>
</organism>
<proteinExistence type="predicted"/>
<sequence length="34" mass="4310">MLSCRWLFSRLCRCWMGIRFLVSTRRSNRRRRCC</sequence>
<accession>A0AAV0P744</accession>
<evidence type="ECO:0000313" key="1">
    <source>
        <dbReference type="EMBL" id="CAI0466457.1"/>
    </source>
</evidence>
<comment type="caution">
    <text evidence="1">The sequence shown here is derived from an EMBL/GenBank/DDBJ whole genome shotgun (WGS) entry which is preliminary data.</text>
</comment>
<dbReference type="AlphaFoldDB" id="A0AAV0P744"/>
<name>A0AAV0P744_9ROSI</name>
<dbReference type="Proteomes" id="UP001154282">
    <property type="component" value="Unassembled WGS sequence"/>
</dbReference>
<dbReference type="EMBL" id="CAMGYJ010000008">
    <property type="protein sequence ID" value="CAI0466457.1"/>
    <property type="molecule type" value="Genomic_DNA"/>
</dbReference>
<protein>
    <submittedName>
        <fullName evidence="1">Uncharacterized protein</fullName>
    </submittedName>
</protein>